<keyword evidence="3" id="KW-1185">Reference proteome</keyword>
<dbReference type="EMBL" id="CM017695">
    <property type="protein sequence ID" value="TYH06580.1"/>
    <property type="molecule type" value="Genomic_DNA"/>
</dbReference>
<proteinExistence type="predicted"/>
<dbReference type="AlphaFoldDB" id="A0A5D2FMK6"/>
<sequence>MSPHTSRKRLTPKHARGESSSSPLGHPSIIECLEDNDAFEKFNTYFTTRTVQIFRPVDLNFLANTLQFKYLDQLRYWGWLECLQLRGLCYDNLVRVFYSNTKPKHDPNTHLV</sequence>
<protein>
    <submittedName>
        <fullName evidence="2">Uncharacterized protein</fullName>
    </submittedName>
</protein>
<name>A0A5D2FMK6_GOSDA</name>
<gene>
    <name evidence="2" type="ORF">ES288_A08G165800v1</name>
</gene>
<feature type="compositionally biased region" description="Basic residues" evidence="1">
    <location>
        <begin position="1"/>
        <end position="14"/>
    </location>
</feature>
<dbReference type="Proteomes" id="UP000323506">
    <property type="component" value="Chromosome A08"/>
</dbReference>
<evidence type="ECO:0000256" key="1">
    <source>
        <dbReference type="SAM" id="MobiDB-lite"/>
    </source>
</evidence>
<reference evidence="2 3" key="1">
    <citation type="submission" date="2019-06" db="EMBL/GenBank/DDBJ databases">
        <title>WGS assembly of Gossypium darwinii.</title>
        <authorList>
            <person name="Chen Z.J."/>
            <person name="Sreedasyam A."/>
            <person name="Ando A."/>
            <person name="Song Q."/>
            <person name="De L."/>
            <person name="Hulse-Kemp A."/>
            <person name="Ding M."/>
            <person name="Ye W."/>
            <person name="Kirkbride R."/>
            <person name="Jenkins J."/>
            <person name="Plott C."/>
            <person name="Lovell J."/>
            <person name="Lin Y.-M."/>
            <person name="Vaughn R."/>
            <person name="Liu B."/>
            <person name="Li W."/>
            <person name="Simpson S."/>
            <person name="Scheffler B."/>
            <person name="Saski C."/>
            <person name="Grover C."/>
            <person name="Hu G."/>
            <person name="Conover J."/>
            <person name="Carlson J."/>
            <person name="Shu S."/>
            <person name="Boston L."/>
            <person name="Williams M."/>
            <person name="Peterson D."/>
            <person name="Mcgee K."/>
            <person name="Jones D."/>
            <person name="Wendel J."/>
            <person name="Stelly D."/>
            <person name="Grimwood J."/>
            <person name="Schmutz J."/>
        </authorList>
    </citation>
    <scope>NUCLEOTIDE SEQUENCE [LARGE SCALE GENOMIC DNA]</scope>
    <source>
        <strain evidence="2">1808015.09</strain>
    </source>
</reference>
<accession>A0A5D2FMK6</accession>
<organism evidence="2 3">
    <name type="scientific">Gossypium darwinii</name>
    <name type="common">Darwin's cotton</name>
    <name type="synonym">Gossypium barbadense var. darwinii</name>
    <dbReference type="NCBI Taxonomy" id="34276"/>
    <lineage>
        <taxon>Eukaryota</taxon>
        <taxon>Viridiplantae</taxon>
        <taxon>Streptophyta</taxon>
        <taxon>Embryophyta</taxon>
        <taxon>Tracheophyta</taxon>
        <taxon>Spermatophyta</taxon>
        <taxon>Magnoliopsida</taxon>
        <taxon>eudicotyledons</taxon>
        <taxon>Gunneridae</taxon>
        <taxon>Pentapetalae</taxon>
        <taxon>rosids</taxon>
        <taxon>malvids</taxon>
        <taxon>Malvales</taxon>
        <taxon>Malvaceae</taxon>
        <taxon>Malvoideae</taxon>
        <taxon>Gossypium</taxon>
    </lineage>
</organism>
<evidence type="ECO:0000313" key="3">
    <source>
        <dbReference type="Proteomes" id="UP000323506"/>
    </source>
</evidence>
<evidence type="ECO:0000313" key="2">
    <source>
        <dbReference type="EMBL" id="TYH06580.1"/>
    </source>
</evidence>
<feature type="region of interest" description="Disordered" evidence="1">
    <location>
        <begin position="1"/>
        <end position="27"/>
    </location>
</feature>